<organism evidence="1 2">
    <name type="scientific">Parasedimentitalea huanghaiensis</name>
    <dbReference type="NCBI Taxonomy" id="2682100"/>
    <lineage>
        <taxon>Bacteria</taxon>
        <taxon>Pseudomonadati</taxon>
        <taxon>Pseudomonadota</taxon>
        <taxon>Alphaproteobacteria</taxon>
        <taxon>Rhodobacterales</taxon>
        <taxon>Paracoccaceae</taxon>
        <taxon>Parasedimentitalea</taxon>
    </lineage>
</organism>
<protein>
    <submittedName>
        <fullName evidence="1">Uncharacterized protein</fullName>
    </submittedName>
</protein>
<dbReference type="EMBL" id="WQLV01000013">
    <property type="protein sequence ID" value="MVO17744.1"/>
    <property type="molecule type" value="Genomic_DNA"/>
</dbReference>
<evidence type="ECO:0000313" key="1">
    <source>
        <dbReference type="EMBL" id="MVO17744.1"/>
    </source>
</evidence>
<dbReference type="AlphaFoldDB" id="A0A6L6WJ80"/>
<dbReference type="Proteomes" id="UP000478892">
    <property type="component" value="Unassembled WGS sequence"/>
</dbReference>
<comment type="caution">
    <text evidence="1">The sequence shown here is derived from an EMBL/GenBank/DDBJ whole genome shotgun (WGS) entry which is preliminary data.</text>
</comment>
<dbReference type="RefSeq" id="WP_157024011.1">
    <property type="nucleotide sequence ID" value="NZ_WQLV01000013.1"/>
</dbReference>
<gene>
    <name evidence="1" type="ORF">GO984_18160</name>
</gene>
<evidence type="ECO:0000313" key="2">
    <source>
        <dbReference type="Proteomes" id="UP000478892"/>
    </source>
</evidence>
<proteinExistence type="predicted"/>
<name>A0A6L6WJ80_9RHOB</name>
<accession>A0A6L6WJ80</accession>
<keyword evidence="2" id="KW-1185">Reference proteome</keyword>
<reference evidence="1 2" key="1">
    <citation type="submission" date="2019-12" db="EMBL/GenBank/DDBJ databases">
        <authorList>
            <person name="Zhang Y.-J."/>
        </authorList>
    </citation>
    <scope>NUCLEOTIDE SEQUENCE [LARGE SCALE GENOMIC DNA]</scope>
    <source>
        <strain evidence="1 2">CY05</strain>
    </source>
</reference>
<sequence length="109" mass="12450">MNVSAIFQKHYEGELSGAVWIIDSASNRARFEGSTEIDQNSALFSMDNYKTLQSAPPEIIWNIHDHYPDLESVFVVGVDFEMSLVKNLQDDYDIELTNEGFICKPMKRS</sequence>